<gene>
    <name evidence="1" type="ORF">BDA96_05G037500</name>
</gene>
<accession>A0A921UEH8</accession>
<dbReference type="AlphaFoldDB" id="A0A921UEH8"/>
<dbReference type="EMBL" id="CM027684">
    <property type="protein sequence ID" value="KAG0528729.1"/>
    <property type="molecule type" value="Genomic_DNA"/>
</dbReference>
<dbReference type="Proteomes" id="UP000807115">
    <property type="component" value="Chromosome 5"/>
</dbReference>
<organism evidence="1 2">
    <name type="scientific">Sorghum bicolor</name>
    <name type="common">Sorghum</name>
    <name type="synonym">Sorghum vulgare</name>
    <dbReference type="NCBI Taxonomy" id="4558"/>
    <lineage>
        <taxon>Eukaryota</taxon>
        <taxon>Viridiplantae</taxon>
        <taxon>Streptophyta</taxon>
        <taxon>Embryophyta</taxon>
        <taxon>Tracheophyta</taxon>
        <taxon>Spermatophyta</taxon>
        <taxon>Magnoliopsida</taxon>
        <taxon>Liliopsida</taxon>
        <taxon>Poales</taxon>
        <taxon>Poaceae</taxon>
        <taxon>PACMAD clade</taxon>
        <taxon>Panicoideae</taxon>
        <taxon>Andropogonodae</taxon>
        <taxon>Andropogoneae</taxon>
        <taxon>Sorghinae</taxon>
        <taxon>Sorghum</taxon>
    </lineage>
</organism>
<sequence length="90" mass="10099">MIHSFFLVFTQARSTTGLQTAYRRSIAHSIYYSFITPINEAFLKERCCGICESPSHSVVNLKPKRYSDINLLLVYESGALCKLSAMACQG</sequence>
<name>A0A921UEH8_SORBI</name>
<protein>
    <submittedName>
        <fullName evidence="1">Uncharacterized protein</fullName>
    </submittedName>
</protein>
<proteinExistence type="predicted"/>
<reference evidence="1" key="2">
    <citation type="submission" date="2020-10" db="EMBL/GenBank/DDBJ databases">
        <authorList>
            <person name="Cooper E.A."/>
            <person name="Brenton Z.W."/>
            <person name="Flinn B.S."/>
            <person name="Jenkins J."/>
            <person name="Shu S."/>
            <person name="Flowers D."/>
            <person name="Luo F."/>
            <person name="Wang Y."/>
            <person name="Xia P."/>
            <person name="Barry K."/>
            <person name="Daum C."/>
            <person name="Lipzen A."/>
            <person name="Yoshinaga Y."/>
            <person name="Schmutz J."/>
            <person name="Saski C."/>
            <person name="Vermerris W."/>
            <person name="Kresovich S."/>
        </authorList>
    </citation>
    <scope>NUCLEOTIDE SEQUENCE</scope>
</reference>
<comment type="caution">
    <text evidence="1">The sequence shown here is derived from an EMBL/GenBank/DDBJ whole genome shotgun (WGS) entry which is preliminary data.</text>
</comment>
<evidence type="ECO:0000313" key="1">
    <source>
        <dbReference type="EMBL" id="KAG0528729.1"/>
    </source>
</evidence>
<evidence type="ECO:0000313" key="2">
    <source>
        <dbReference type="Proteomes" id="UP000807115"/>
    </source>
</evidence>
<reference evidence="1" key="1">
    <citation type="journal article" date="2019" name="BMC Genomics">
        <title>A new reference genome for Sorghum bicolor reveals high levels of sequence similarity between sweet and grain genotypes: implications for the genetics of sugar metabolism.</title>
        <authorList>
            <person name="Cooper E.A."/>
            <person name="Brenton Z.W."/>
            <person name="Flinn B.S."/>
            <person name="Jenkins J."/>
            <person name="Shu S."/>
            <person name="Flowers D."/>
            <person name="Luo F."/>
            <person name="Wang Y."/>
            <person name="Xia P."/>
            <person name="Barry K."/>
            <person name="Daum C."/>
            <person name="Lipzen A."/>
            <person name="Yoshinaga Y."/>
            <person name="Schmutz J."/>
            <person name="Saski C."/>
            <person name="Vermerris W."/>
            <person name="Kresovich S."/>
        </authorList>
    </citation>
    <scope>NUCLEOTIDE SEQUENCE</scope>
</reference>